<keyword evidence="1" id="KW-1133">Transmembrane helix</keyword>
<dbReference type="NCBIfam" id="TIGR03054">
    <property type="entry name" value="photo_alph_chp1"/>
    <property type="match status" value="1"/>
</dbReference>
<organism evidence="2 3">
    <name type="scientific">Sulfitobacter aestuariivivens</name>
    <dbReference type="NCBI Taxonomy" id="2766981"/>
    <lineage>
        <taxon>Bacteria</taxon>
        <taxon>Pseudomonadati</taxon>
        <taxon>Pseudomonadota</taxon>
        <taxon>Alphaproteobacteria</taxon>
        <taxon>Rhodobacterales</taxon>
        <taxon>Roseobacteraceae</taxon>
        <taxon>Sulfitobacter</taxon>
    </lineage>
</organism>
<evidence type="ECO:0000313" key="2">
    <source>
        <dbReference type="EMBL" id="MBD3665029.1"/>
    </source>
</evidence>
<evidence type="ECO:0000256" key="1">
    <source>
        <dbReference type="SAM" id="Phobius"/>
    </source>
</evidence>
<proteinExistence type="predicted"/>
<sequence length="155" mass="16793">MAQTSSLANQMKHRDREMVPRFLVQAMFGLMIASLALVAYAQLTDQPQRGVPVHSDIVAERSITLAGTRSDGVAVLNAAGTQIAHSTADKAGFIDVIWVGVMRERKIQGAPLDAPVRLVRRANGHTAIIDDTTNWSIELIGYGQDNVAAFARLID</sequence>
<keyword evidence="1" id="KW-0472">Membrane</keyword>
<comment type="caution">
    <text evidence="2">The sequence shown here is derived from an EMBL/GenBank/DDBJ whole genome shotgun (WGS) entry which is preliminary data.</text>
</comment>
<keyword evidence="3" id="KW-1185">Reference proteome</keyword>
<feature type="transmembrane region" description="Helical" evidence="1">
    <location>
        <begin position="21"/>
        <end position="43"/>
    </location>
</feature>
<protein>
    <submittedName>
        <fullName evidence="2">Photosynthetic complex assembly protein</fullName>
    </submittedName>
</protein>
<dbReference type="Proteomes" id="UP000635142">
    <property type="component" value="Unassembled WGS sequence"/>
</dbReference>
<dbReference type="EMBL" id="JACTAG010000002">
    <property type="protein sequence ID" value="MBD3665029.1"/>
    <property type="molecule type" value="Genomic_DNA"/>
</dbReference>
<keyword evidence="1" id="KW-0812">Transmembrane</keyword>
<gene>
    <name evidence="2" type="ORF">H9Q16_13940</name>
</gene>
<dbReference type="AlphaFoldDB" id="A0A927D4W4"/>
<dbReference type="RefSeq" id="WP_191076032.1">
    <property type="nucleotide sequence ID" value="NZ_JACTAG010000002.1"/>
</dbReference>
<dbReference type="InterPro" id="IPR017495">
    <property type="entry name" value="PuhC"/>
</dbReference>
<reference evidence="2" key="1">
    <citation type="submission" date="2020-08" db="EMBL/GenBank/DDBJ databases">
        <title>Sulfitobacter aestuariivivens sp. nov., isolated from a tidal flat.</title>
        <authorList>
            <person name="Park S."/>
            <person name="Yoon J.-H."/>
        </authorList>
    </citation>
    <scope>NUCLEOTIDE SEQUENCE</scope>
    <source>
        <strain evidence="2">TSTF-M16</strain>
    </source>
</reference>
<accession>A0A927D4W4</accession>
<name>A0A927D4W4_9RHOB</name>
<evidence type="ECO:0000313" key="3">
    <source>
        <dbReference type="Proteomes" id="UP000635142"/>
    </source>
</evidence>